<dbReference type="Proteomes" id="UP000549250">
    <property type="component" value="Unassembled WGS sequence"/>
</dbReference>
<feature type="binding site" evidence="11">
    <location>
        <begin position="354"/>
        <end position="356"/>
    </location>
    <ligand>
        <name>(6S)-5,6,7,8-tetrahydrofolate</name>
        <dbReference type="ChEBI" id="CHEBI:57453"/>
    </ligand>
</feature>
<reference evidence="14 15" key="1">
    <citation type="submission" date="2020-08" db="EMBL/GenBank/DDBJ databases">
        <title>Genomic Encyclopedia of Type Strains, Phase III (KMG-III): the genomes of soil and plant-associated and newly described type strains.</title>
        <authorList>
            <person name="Whitman W."/>
        </authorList>
    </citation>
    <scope>NUCLEOTIDE SEQUENCE [LARGE SCALE GENOMIC DNA]</scope>
    <source>
        <strain evidence="14 15">CECT 4462</strain>
    </source>
</reference>
<dbReference type="AlphaFoldDB" id="A0A839T4D4"/>
<feature type="site" description="Plays an important role in substrate specificity" evidence="11">
    <location>
        <position position="228"/>
    </location>
</feature>
<evidence type="ECO:0000256" key="1">
    <source>
        <dbReference type="ARBA" id="ARBA00001528"/>
    </source>
</evidence>
<dbReference type="InterPro" id="IPR039429">
    <property type="entry name" value="SHMT-like_dom"/>
</dbReference>
<keyword evidence="10 11" id="KW-0663">Pyridoxal phosphate</keyword>
<dbReference type="UniPathway" id="UPA00193"/>
<dbReference type="InterPro" id="IPR015421">
    <property type="entry name" value="PyrdxlP-dep_Trfase_major"/>
</dbReference>
<dbReference type="GO" id="GO:0035999">
    <property type="term" value="P:tetrahydrofolate interconversion"/>
    <property type="evidence" value="ECO:0007669"/>
    <property type="project" value="UniProtKB-UniRule"/>
</dbReference>
<dbReference type="InterPro" id="IPR015422">
    <property type="entry name" value="PyrdxlP-dep_Trfase_small"/>
</dbReference>
<dbReference type="RefSeq" id="WP_183165772.1">
    <property type="nucleotide sequence ID" value="NZ_JACHXI010000004.1"/>
</dbReference>
<evidence type="ECO:0000256" key="4">
    <source>
        <dbReference type="ARBA" id="ARBA00006376"/>
    </source>
</evidence>
<evidence type="ECO:0000256" key="3">
    <source>
        <dbReference type="ARBA" id="ARBA00004496"/>
    </source>
</evidence>
<dbReference type="PIRSF" id="PIRSF000412">
    <property type="entry name" value="SHMT"/>
    <property type="match status" value="1"/>
</dbReference>
<evidence type="ECO:0000256" key="12">
    <source>
        <dbReference type="PIRSR" id="PIRSR000412-50"/>
    </source>
</evidence>
<dbReference type="GO" id="GO:0032259">
    <property type="term" value="P:methylation"/>
    <property type="evidence" value="ECO:0007669"/>
    <property type="project" value="UniProtKB-KW"/>
</dbReference>
<comment type="subcellular location">
    <subcellularLocation>
        <location evidence="3 11">Cytoplasm</location>
    </subcellularLocation>
</comment>
<organism evidence="14 15">
    <name type="scientific">Azomonas macrocytogenes</name>
    <name type="common">Azotobacter macrocytogenes</name>
    <dbReference type="NCBI Taxonomy" id="69962"/>
    <lineage>
        <taxon>Bacteria</taxon>
        <taxon>Pseudomonadati</taxon>
        <taxon>Pseudomonadota</taxon>
        <taxon>Gammaproteobacteria</taxon>
        <taxon>Pseudomonadales</taxon>
        <taxon>Pseudomonadaceae</taxon>
        <taxon>Azomonas</taxon>
    </lineage>
</organism>
<evidence type="ECO:0000256" key="6">
    <source>
        <dbReference type="ARBA" id="ARBA00022490"/>
    </source>
</evidence>
<dbReference type="PANTHER" id="PTHR11680">
    <property type="entry name" value="SERINE HYDROXYMETHYLTRANSFERASE"/>
    <property type="match status" value="1"/>
</dbReference>
<evidence type="ECO:0000256" key="2">
    <source>
        <dbReference type="ARBA" id="ARBA00001933"/>
    </source>
</evidence>
<dbReference type="NCBIfam" id="NF000586">
    <property type="entry name" value="PRK00011.1"/>
    <property type="match status" value="1"/>
</dbReference>
<protein>
    <recommendedName>
        <fullName evidence="11">Serine hydroxymethyltransferase</fullName>
        <shortName evidence="11">SHMT</shortName>
        <shortName evidence="11">Serine methylase</shortName>
        <ecNumber evidence="11">2.1.2.1</ecNumber>
    </recommendedName>
</protein>
<evidence type="ECO:0000313" key="15">
    <source>
        <dbReference type="Proteomes" id="UP000549250"/>
    </source>
</evidence>
<dbReference type="EC" id="2.1.2.1" evidence="11"/>
<dbReference type="FunFam" id="3.40.640.10:FF:000001">
    <property type="entry name" value="Serine hydroxymethyltransferase"/>
    <property type="match status" value="1"/>
</dbReference>
<evidence type="ECO:0000256" key="9">
    <source>
        <dbReference type="ARBA" id="ARBA00022679"/>
    </source>
</evidence>
<feature type="domain" description="Serine hydroxymethyltransferase-like" evidence="13">
    <location>
        <begin position="8"/>
        <end position="385"/>
    </location>
</feature>
<dbReference type="Pfam" id="PF00464">
    <property type="entry name" value="SHMT"/>
    <property type="match status" value="1"/>
</dbReference>
<dbReference type="EMBL" id="JACHXI010000004">
    <property type="protein sequence ID" value="MBB3102795.1"/>
    <property type="molecule type" value="Genomic_DNA"/>
</dbReference>
<feature type="binding site" evidence="11">
    <location>
        <begin position="125"/>
        <end position="127"/>
    </location>
    <ligand>
        <name>(6S)-5,6,7,8-tetrahydrofolate</name>
        <dbReference type="ChEBI" id="CHEBI:57453"/>
    </ligand>
</feature>
<keyword evidence="7 11" id="KW-0554">One-carbon metabolism</keyword>
<dbReference type="Gene3D" id="3.40.640.10">
    <property type="entry name" value="Type I PLP-dependent aspartate aminotransferase-like (Major domain)"/>
    <property type="match status" value="1"/>
</dbReference>
<sequence length="417" mass="45463">MFSRDLTLSRFDAELFEAMQQEAQRQEDHIELIASENYTSPAVMEAQGSVLTNKYAEGYPGKRYYGGCEYVDIVEQLAIDRAKELFGADYANVQPHAGSQANSAVFQALVKPGDTVLGMSLAHGGHLTHGAAVNFSGKLYHAVQYGIDDNGFIDYAEVERLAVEHQPKMIIAGFSAYSQVLDFPRFREIADKVGAYLFVDMAHVAGLVAAGVYPNPVPFADVVSTTTHKTLRGPRGGLILARRNEEIEKKLNSAVFPGGQGGPLEHVIAAKAVCFKEALQPEFKAYQQQVVKNAKAMAEVFIQRGFDVVSGGTENHLFLLSLIKQDITGKDADAALGRAFITVNKNAVPNDPRSPFVTSGLRIGTPAITTRGFMETESRELAGWICDILDKMGDESVIDAVREKVKAICARLPVYGR</sequence>
<dbReference type="GO" id="GO:0019264">
    <property type="term" value="P:glycine biosynthetic process from serine"/>
    <property type="evidence" value="ECO:0007669"/>
    <property type="project" value="UniProtKB-UniRule"/>
</dbReference>
<evidence type="ECO:0000256" key="8">
    <source>
        <dbReference type="ARBA" id="ARBA00022605"/>
    </source>
</evidence>
<dbReference type="FunFam" id="3.90.1150.10:FF:000003">
    <property type="entry name" value="Serine hydroxymethyltransferase"/>
    <property type="match status" value="1"/>
</dbReference>
<dbReference type="GO" id="GO:0004372">
    <property type="term" value="F:glycine hydroxymethyltransferase activity"/>
    <property type="evidence" value="ECO:0007669"/>
    <property type="project" value="UniProtKB-UniRule"/>
</dbReference>
<dbReference type="GO" id="GO:0030170">
    <property type="term" value="F:pyridoxal phosphate binding"/>
    <property type="evidence" value="ECO:0007669"/>
    <property type="project" value="UniProtKB-UniRule"/>
</dbReference>
<name>A0A839T4D4_AZOMA</name>
<dbReference type="PANTHER" id="PTHR11680:SF50">
    <property type="entry name" value="SERINE HYDROXYMETHYLTRANSFERASE"/>
    <property type="match status" value="1"/>
</dbReference>
<dbReference type="InterPro" id="IPR019798">
    <property type="entry name" value="Ser_HO-MeTrfase_PLP_BS"/>
</dbReference>
<evidence type="ECO:0000259" key="13">
    <source>
        <dbReference type="Pfam" id="PF00464"/>
    </source>
</evidence>
<evidence type="ECO:0000313" key="14">
    <source>
        <dbReference type="EMBL" id="MBB3102795.1"/>
    </source>
</evidence>
<evidence type="ECO:0000256" key="5">
    <source>
        <dbReference type="ARBA" id="ARBA00011738"/>
    </source>
</evidence>
<feature type="binding site" evidence="11">
    <location>
        <position position="121"/>
    </location>
    <ligand>
        <name>(6S)-5,6,7,8-tetrahydrofolate</name>
        <dbReference type="ChEBI" id="CHEBI:57453"/>
    </ligand>
</feature>
<accession>A0A839T4D4</accession>
<feature type="binding site" evidence="11">
    <location>
        <position position="245"/>
    </location>
    <ligand>
        <name>(6S)-5,6,7,8-tetrahydrofolate</name>
        <dbReference type="ChEBI" id="CHEBI:57453"/>
    </ligand>
</feature>
<comment type="function">
    <text evidence="11">Catalyzes the reversible interconversion of serine and glycine with tetrahydrofolate (THF) serving as the one-carbon carrier. This reaction serves as the major source of one-carbon groups required for the biosynthesis of purines, thymidylate, methionine, and other important biomolecules. Also exhibits THF-independent aldolase activity toward beta-hydroxyamino acids, producing glycine and aldehydes, via a retro-aldol mechanism.</text>
</comment>
<comment type="cofactor">
    <cofactor evidence="2 11 12">
        <name>pyridoxal 5'-phosphate</name>
        <dbReference type="ChEBI" id="CHEBI:597326"/>
    </cofactor>
</comment>
<dbReference type="GO" id="GO:0005829">
    <property type="term" value="C:cytosol"/>
    <property type="evidence" value="ECO:0007669"/>
    <property type="project" value="TreeGrafter"/>
</dbReference>
<keyword evidence="6 11" id="KW-0963">Cytoplasm</keyword>
<keyword evidence="14" id="KW-0489">Methyltransferase</keyword>
<dbReference type="SUPFAM" id="SSF53383">
    <property type="entry name" value="PLP-dependent transferases"/>
    <property type="match status" value="1"/>
</dbReference>
<gene>
    <name evidence="11" type="primary">glyA</name>
    <name evidence="14" type="ORF">FHR87_001183</name>
</gene>
<comment type="caution">
    <text evidence="14">The sequence shown here is derived from an EMBL/GenBank/DDBJ whole genome shotgun (WGS) entry which is preliminary data.</text>
</comment>
<evidence type="ECO:0000256" key="10">
    <source>
        <dbReference type="ARBA" id="ARBA00022898"/>
    </source>
</evidence>
<dbReference type="HAMAP" id="MF_00051">
    <property type="entry name" value="SHMT"/>
    <property type="match status" value="1"/>
</dbReference>
<comment type="catalytic activity">
    <reaction evidence="1 11">
        <text>(6R)-5,10-methylene-5,6,7,8-tetrahydrofolate + glycine + H2O = (6S)-5,6,7,8-tetrahydrofolate + L-serine</text>
        <dbReference type="Rhea" id="RHEA:15481"/>
        <dbReference type="ChEBI" id="CHEBI:15377"/>
        <dbReference type="ChEBI" id="CHEBI:15636"/>
        <dbReference type="ChEBI" id="CHEBI:33384"/>
        <dbReference type="ChEBI" id="CHEBI:57305"/>
        <dbReference type="ChEBI" id="CHEBI:57453"/>
        <dbReference type="EC" id="2.1.2.1"/>
    </reaction>
</comment>
<evidence type="ECO:0000256" key="7">
    <source>
        <dbReference type="ARBA" id="ARBA00022563"/>
    </source>
</evidence>
<dbReference type="InterPro" id="IPR049943">
    <property type="entry name" value="Ser_HO-MeTrfase-like"/>
</dbReference>
<dbReference type="Gene3D" id="3.90.1150.10">
    <property type="entry name" value="Aspartate Aminotransferase, domain 1"/>
    <property type="match status" value="1"/>
</dbReference>
<comment type="pathway">
    <text evidence="11">Amino-acid biosynthesis; glycine biosynthesis; glycine from L-serine: step 1/1.</text>
</comment>
<feature type="modified residue" description="N6-(pyridoxal phosphate)lysine" evidence="11 12">
    <location>
        <position position="229"/>
    </location>
</feature>
<proteinExistence type="inferred from homology"/>
<dbReference type="CDD" id="cd00378">
    <property type="entry name" value="SHMT"/>
    <property type="match status" value="1"/>
</dbReference>
<keyword evidence="8 11" id="KW-0028">Amino-acid biosynthesis</keyword>
<dbReference type="InterPro" id="IPR015424">
    <property type="entry name" value="PyrdxlP-dep_Trfase"/>
</dbReference>
<keyword evidence="9 11" id="KW-0808">Transferase</keyword>
<evidence type="ECO:0000256" key="11">
    <source>
        <dbReference type="HAMAP-Rule" id="MF_00051"/>
    </source>
</evidence>
<comment type="similarity">
    <text evidence="4 11">Belongs to the SHMT family.</text>
</comment>
<comment type="subunit">
    <text evidence="5 11">Homodimer.</text>
</comment>
<comment type="pathway">
    <text evidence="11">One-carbon metabolism; tetrahydrofolate interconversion.</text>
</comment>
<dbReference type="InterPro" id="IPR001085">
    <property type="entry name" value="Ser_HO-MeTrfase"/>
</dbReference>
<dbReference type="PROSITE" id="PS00096">
    <property type="entry name" value="SHMT"/>
    <property type="match status" value="1"/>
</dbReference>
<dbReference type="UniPathway" id="UPA00288">
    <property type="reaction ID" value="UER01023"/>
</dbReference>
<dbReference type="GO" id="GO:0008168">
    <property type="term" value="F:methyltransferase activity"/>
    <property type="evidence" value="ECO:0007669"/>
    <property type="project" value="UniProtKB-KW"/>
</dbReference>
<keyword evidence="15" id="KW-1185">Reference proteome</keyword>